<keyword evidence="1" id="KW-0479">Metal-binding</keyword>
<dbReference type="EMBL" id="JAUEPO010000007">
    <property type="protein sequence ID" value="KAK3317697.1"/>
    <property type="molecule type" value="Genomic_DNA"/>
</dbReference>
<proteinExistence type="predicted"/>
<dbReference type="Pfam" id="PF01753">
    <property type="entry name" value="zf-MYND"/>
    <property type="match status" value="1"/>
</dbReference>
<reference evidence="6" key="2">
    <citation type="submission" date="2023-06" db="EMBL/GenBank/DDBJ databases">
        <authorList>
            <consortium name="Lawrence Berkeley National Laboratory"/>
            <person name="Haridas S."/>
            <person name="Hensen N."/>
            <person name="Bonometti L."/>
            <person name="Westerberg I."/>
            <person name="Brannstrom I.O."/>
            <person name="Guillou S."/>
            <person name="Cros-Aarteil S."/>
            <person name="Calhoun S."/>
            <person name="Kuo A."/>
            <person name="Mondo S."/>
            <person name="Pangilinan J."/>
            <person name="Riley R."/>
            <person name="Labutti K."/>
            <person name="Andreopoulos B."/>
            <person name="Lipzen A."/>
            <person name="Chen C."/>
            <person name="Yanf M."/>
            <person name="Daum C."/>
            <person name="Ng V."/>
            <person name="Clum A."/>
            <person name="Steindorff A."/>
            <person name="Ohm R."/>
            <person name="Martin F."/>
            <person name="Silar P."/>
            <person name="Natvig D."/>
            <person name="Lalanne C."/>
            <person name="Gautier V."/>
            <person name="Ament-Velasquez S.L."/>
            <person name="Kruys A."/>
            <person name="Hutchinson M.I."/>
            <person name="Powell A.J."/>
            <person name="Barry K."/>
            <person name="Miller A.N."/>
            <person name="Grigoriev I.V."/>
            <person name="Debuchy R."/>
            <person name="Gladieux P."/>
            <person name="Thoren M.H."/>
            <person name="Johannesson H."/>
        </authorList>
    </citation>
    <scope>NUCLEOTIDE SEQUENCE</scope>
    <source>
        <strain evidence="6">SMH4131-1</strain>
    </source>
</reference>
<evidence type="ECO:0000256" key="4">
    <source>
        <dbReference type="PROSITE-ProRule" id="PRU00134"/>
    </source>
</evidence>
<dbReference type="Proteomes" id="UP001286456">
    <property type="component" value="Unassembled WGS sequence"/>
</dbReference>
<accession>A0AAE0I3W8</accession>
<dbReference type="InterPro" id="IPR002893">
    <property type="entry name" value="Znf_MYND"/>
</dbReference>
<dbReference type="GO" id="GO:0008270">
    <property type="term" value="F:zinc ion binding"/>
    <property type="evidence" value="ECO:0007669"/>
    <property type="project" value="UniProtKB-KW"/>
</dbReference>
<comment type="caution">
    <text evidence="6">The sequence shown here is derived from an EMBL/GenBank/DDBJ whole genome shotgun (WGS) entry which is preliminary data.</text>
</comment>
<dbReference type="AlphaFoldDB" id="A0AAE0I3W8"/>
<evidence type="ECO:0000256" key="1">
    <source>
        <dbReference type="ARBA" id="ARBA00022723"/>
    </source>
</evidence>
<dbReference type="PROSITE" id="PS50865">
    <property type="entry name" value="ZF_MYND_2"/>
    <property type="match status" value="1"/>
</dbReference>
<name>A0AAE0I3W8_9PEZI</name>
<gene>
    <name evidence="6" type="ORF">B0T19DRAFT_488889</name>
</gene>
<keyword evidence="3" id="KW-0862">Zinc</keyword>
<feature type="domain" description="MYND-type" evidence="5">
    <location>
        <begin position="153"/>
        <end position="198"/>
    </location>
</feature>
<sequence length="225" mass="25604">MATKFNDLSDAVAFPAWDLLPWDGALDDRYEAPGENGLPKRHWCFLGEIQSFFPHHTTRFHTVVKDGSGNGKDHAVGFFLDHYDDLDASKLHDGHTMAIMYAHRRYFPDMDHTPGIGVEDVEYVHIFPLGLRKLKDLGHEMQKYCPGENGQKCHGCDKVAEPGQTVGLCGGCKTFRYCNKDCQAKAWNRDRLSHKETCRVLRDPAFHELLKLDFSTYTGSHTFTK</sequence>
<keyword evidence="7" id="KW-1185">Reference proteome</keyword>
<evidence type="ECO:0000256" key="2">
    <source>
        <dbReference type="ARBA" id="ARBA00022771"/>
    </source>
</evidence>
<keyword evidence="2 4" id="KW-0863">Zinc-finger</keyword>
<evidence type="ECO:0000313" key="7">
    <source>
        <dbReference type="Proteomes" id="UP001286456"/>
    </source>
</evidence>
<organism evidence="6 7">
    <name type="scientific">Cercophora scortea</name>
    <dbReference type="NCBI Taxonomy" id="314031"/>
    <lineage>
        <taxon>Eukaryota</taxon>
        <taxon>Fungi</taxon>
        <taxon>Dikarya</taxon>
        <taxon>Ascomycota</taxon>
        <taxon>Pezizomycotina</taxon>
        <taxon>Sordariomycetes</taxon>
        <taxon>Sordariomycetidae</taxon>
        <taxon>Sordariales</taxon>
        <taxon>Lasiosphaeriaceae</taxon>
        <taxon>Cercophora</taxon>
    </lineage>
</organism>
<evidence type="ECO:0000313" key="6">
    <source>
        <dbReference type="EMBL" id="KAK3317697.1"/>
    </source>
</evidence>
<protein>
    <recommendedName>
        <fullName evidence="5">MYND-type domain-containing protein</fullName>
    </recommendedName>
</protein>
<reference evidence="6" key="1">
    <citation type="journal article" date="2023" name="Mol. Phylogenet. Evol.">
        <title>Genome-scale phylogeny and comparative genomics of the fungal order Sordariales.</title>
        <authorList>
            <person name="Hensen N."/>
            <person name="Bonometti L."/>
            <person name="Westerberg I."/>
            <person name="Brannstrom I.O."/>
            <person name="Guillou S."/>
            <person name="Cros-Aarteil S."/>
            <person name="Calhoun S."/>
            <person name="Haridas S."/>
            <person name="Kuo A."/>
            <person name="Mondo S."/>
            <person name="Pangilinan J."/>
            <person name="Riley R."/>
            <person name="LaButti K."/>
            <person name="Andreopoulos B."/>
            <person name="Lipzen A."/>
            <person name="Chen C."/>
            <person name="Yan M."/>
            <person name="Daum C."/>
            <person name="Ng V."/>
            <person name="Clum A."/>
            <person name="Steindorff A."/>
            <person name="Ohm R.A."/>
            <person name="Martin F."/>
            <person name="Silar P."/>
            <person name="Natvig D.O."/>
            <person name="Lalanne C."/>
            <person name="Gautier V."/>
            <person name="Ament-Velasquez S.L."/>
            <person name="Kruys A."/>
            <person name="Hutchinson M.I."/>
            <person name="Powell A.J."/>
            <person name="Barry K."/>
            <person name="Miller A.N."/>
            <person name="Grigoriev I.V."/>
            <person name="Debuchy R."/>
            <person name="Gladieux P."/>
            <person name="Hiltunen Thoren M."/>
            <person name="Johannesson H."/>
        </authorList>
    </citation>
    <scope>NUCLEOTIDE SEQUENCE</scope>
    <source>
        <strain evidence="6">SMH4131-1</strain>
    </source>
</reference>
<evidence type="ECO:0000256" key="3">
    <source>
        <dbReference type="ARBA" id="ARBA00022833"/>
    </source>
</evidence>
<dbReference type="Gene3D" id="6.10.140.2220">
    <property type="match status" value="1"/>
</dbReference>
<evidence type="ECO:0000259" key="5">
    <source>
        <dbReference type="PROSITE" id="PS50865"/>
    </source>
</evidence>
<dbReference type="SUPFAM" id="SSF144232">
    <property type="entry name" value="HIT/MYND zinc finger-like"/>
    <property type="match status" value="1"/>
</dbReference>